<protein>
    <submittedName>
        <fullName evidence="2">Uncharacterized protein</fullName>
    </submittedName>
</protein>
<keyword evidence="3" id="KW-1185">Reference proteome</keyword>
<dbReference type="RefSeq" id="XP_003714005.1">
    <property type="nucleotide sequence ID" value="XM_003713957.1"/>
</dbReference>
<dbReference type="EMBL" id="CM001232">
    <property type="protein sequence ID" value="EHA54198.1"/>
    <property type="molecule type" value="Genomic_DNA"/>
</dbReference>
<proteinExistence type="predicted"/>
<accession>G4MW45</accession>
<organism evidence="2 3">
    <name type="scientific">Pyricularia oryzae (strain 70-15 / ATCC MYA-4617 / FGSC 8958)</name>
    <name type="common">Rice blast fungus</name>
    <name type="synonym">Magnaporthe oryzae</name>
    <dbReference type="NCBI Taxonomy" id="242507"/>
    <lineage>
        <taxon>Eukaryota</taxon>
        <taxon>Fungi</taxon>
        <taxon>Dikarya</taxon>
        <taxon>Ascomycota</taxon>
        <taxon>Pezizomycotina</taxon>
        <taxon>Sordariomycetes</taxon>
        <taxon>Sordariomycetidae</taxon>
        <taxon>Magnaporthales</taxon>
        <taxon>Pyriculariaceae</taxon>
        <taxon>Pyricularia</taxon>
    </lineage>
</organism>
<evidence type="ECO:0000256" key="1">
    <source>
        <dbReference type="SAM" id="MobiDB-lite"/>
    </source>
</evidence>
<reference evidence="2 3" key="1">
    <citation type="journal article" date="2005" name="Nature">
        <title>The genome sequence of the rice blast fungus Magnaporthe grisea.</title>
        <authorList>
            <person name="Dean R.A."/>
            <person name="Talbot N.J."/>
            <person name="Ebbole D.J."/>
            <person name="Farman M.L."/>
            <person name="Mitchell T.K."/>
            <person name="Orbach M.J."/>
            <person name="Thon M."/>
            <person name="Kulkarni R."/>
            <person name="Xu J.R."/>
            <person name="Pan H."/>
            <person name="Read N.D."/>
            <person name="Lee Y.H."/>
            <person name="Carbone I."/>
            <person name="Brown D."/>
            <person name="Oh Y.Y."/>
            <person name="Donofrio N."/>
            <person name="Jeong J.S."/>
            <person name="Soanes D.M."/>
            <person name="Djonovic S."/>
            <person name="Kolomiets E."/>
            <person name="Rehmeyer C."/>
            <person name="Li W."/>
            <person name="Harding M."/>
            <person name="Kim S."/>
            <person name="Lebrun M.H."/>
            <person name="Bohnert H."/>
            <person name="Coughlan S."/>
            <person name="Butler J."/>
            <person name="Calvo S."/>
            <person name="Ma L.J."/>
            <person name="Nicol R."/>
            <person name="Purcell S."/>
            <person name="Nusbaum C."/>
            <person name="Galagan J.E."/>
            <person name="Birren B.W."/>
        </authorList>
    </citation>
    <scope>NUCLEOTIDE SEQUENCE [LARGE SCALE GENOMIC DNA]</scope>
    <source>
        <strain evidence="3">70-15 / ATCC MYA-4617 / FGSC 8958</strain>
    </source>
</reference>
<sequence>MPSIRVSGIDPPADGTSHSVLGSRPASWVGKKQAPQPLASREHLGNKRRQGARVGVGAQRDPVREVAVANSNFMQLLGLIVGK</sequence>
<name>G4MW45_PYRO7</name>
<dbReference type="GeneID" id="12987355"/>
<dbReference type="VEuPathDB" id="FungiDB:MGG_15623"/>
<dbReference type="KEGG" id="mgr:MGG_15623"/>
<dbReference type="Proteomes" id="UP000009058">
    <property type="component" value="Chromosome 2"/>
</dbReference>
<reference key="2">
    <citation type="submission" date="2011-05" db="EMBL/GenBank/DDBJ databases">
        <title>The Genome Sequence of Magnaporthe oryzae 70-15.</title>
        <authorList>
            <consortium name="The Broad Institute Genome Sequencing Platform"/>
            <person name="Ma L.-J."/>
            <person name="Dead R."/>
            <person name="Young S.K."/>
            <person name="Zeng Q."/>
            <person name="Gargeya S."/>
            <person name="Fitzgerald M."/>
            <person name="Haas B."/>
            <person name="Abouelleil A."/>
            <person name="Alvarado L."/>
            <person name="Arachchi H.M."/>
            <person name="Berlin A."/>
            <person name="Brown A."/>
            <person name="Chapman S.B."/>
            <person name="Chen Z."/>
            <person name="Dunbar C."/>
            <person name="Freedman E."/>
            <person name="Gearin G."/>
            <person name="Gellesch M."/>
            <person name="Goldberg J."/>
            <person name="Griggs A."/>
            <person name="Gujja S."/>
            <person name="Heiman D."/>
            <person name="Howarth C."/>
            <person name="Larson L."/>
            <person name="Lui A."/>
            <person name="MacDonald P.J.P."/>
            <person name="Mehta T."/>
            <person name="Montmayeur A."/>
            <person name="Murphy C."/>
            <person name="Neiman D."/>
            <person name="Pearson M."/>
            <person name="Priest M."/>
            <person name="Roberts A."/>
            <person name="Saif S."/>
            <person name="Shea T."/>
            <person name="Shenoy N."/>
            <person name="Sisk P."/>
            <person name="Stolte C."/>
            <person name="Sykes S."/>
            <person name="Yandava C."/>
            <person name="Wortman J."/>
            <person name="Nusbaum C."/>
            <person name="Birren B."/>
        </authorList>
    </citation>
    <scope>NUCLEOTIDE SEQUENCE</scope>
    <source>
        <strain>70-15</strain>
    </source>
</reference>
<evidence type="ECO:0000313" key="3">
    <source>
        <dbReference type="Proteomes" id="UP000009058"/>
    </source>
</evidence>
<feature type="region of interest" description="Disordered" evidence="1">
    <location>
        <begin position="1"/>
        <end position="57"/>
    </location>
</feature>
<evidence type="ECO:0000313" key="2">
    <source>
        <dbReference type="EMBL" id="EHA54198.1"/>
    </source>
</evidence>
<dbReference type="InParanoid" id="G4MW45"/>
<gene>
    <name evidence="2" type="ORF">MGG_15623</name>
</gene>
<dbReference type="HOGENOM" id="CLU_2543013_0_0_1"/>
<dbReference type="AlphaFoldDB" id="G4MW45"/>